<feature type="compositionally biased region" description="Basic and acidic residues" evidence="1">
    <location>
        <begin position="250"/>
        <end position="264"/>
    </location>
</feature>
<reference evidence="2 3" key="1">
    <citation type="submission" date="2016-07" db="EMBL/GenBank/DDBJ databases">
        <title>Comparative genomics of the entomopathogenic fungus Beauveria bassiana.</title>
        <authorList>
            <person name="Valero Jimenez C.A."/>
            <person name="Zwaan B.J."/>
            <person name="Van Kan J.A."/>
            <person name="Takken W."/>
            <person name="Debets A.J."/>
            <person name="Schoustra S.E."/>
            <person name="Koenraadt C.J."/>
        </authorList>
    </citation>
    <scope>NUCLEOTIDE SEQUENCE [LARGE SCALE GENOMIC DNA]</scope>
    <source>
        <strain evidence="2 3">ARSEF 8028</strain>
    </source>
</reference>
<organism evidence="2 3">
    <name type="scientific">Beauveria bassiana</name>
    <name type="common">White muscardine disease fungus</name>
    <name type="synonym">Tritirachium shiotae</name>
    <dbReference type="NCBI Taxonomy" id="176275"/>
    <lineage>
        <taxon>Eukaryota</taxon>
        <taxon>Fungi</taxon>
        <taxon>Dikarya</taxon>
        <taxon>Ascomycota</taxon>
        <taxon>Pezizomycotina</taxon>
        <taxon>Sordariomycetes</taxon>
        <taxon>Hypocreomycetidae</taxon>
        <taxon>Hypocreales</taxon>
        <taxon>Cordycipitaceae</taxon>
        <taxon>Beauveria</taxon>
    </lineage>
</organism>
<protein>
    <submittedName>
        <fullName evidence="2">Uncharacterized protein</fullName>
    </submittedName>
</protein>
<sequence length="616" mass="69361">MPSFADHHSGFVLSNARFNPAAQTPNCSGLLTPPESPKSSYAQLPMPKSTQFTAPTHEYRNLSPSSSLASLEPEPQSAQHDLSRVSETIYTIIEQVIEQKLAEAMGPLRLNLRRMDSENLEFQEQNDALGKQNNHLGNQVRRLRCLEDQVNSQLQTVQDISAATSSSLKLVSAIVDKISDTTRSIQNAHGINDQHITFRPAPSALHQHQQHYQIQPQFCFEARSSKRHQQSHKKSRKPRLTPSKTGRSPAQDRRSQARVNKDSDSATALLQTTPNHNRDTSFSHSLPTEMQKRNNGRVVGRSLIMWGRPRMAEKLLLHLHYECTRHKIVLPWDSIAHRLRPGSSGAAVVQHLNRVRKELIREGHLVPPVCQKPSSTSGVDPNIRGFVRQDPNGDDKDTTRPVRFDEKYDDLRFNLPDSFQHSGDEDECMPESPSPVRMQQPMFCSGPPSATDESVTNSLRRFEQSWSPQSSYCSPTRHQRSEIDEIENPLLTRSFDTATSVGSAPTSAPNTQAQWQEVPFPQYSPMGLYSYQKHPSTLAASFSGYFTLPSNYSMFTNDEPFPACQEERDMQTDFSQVLSELKQEDDETSAMAVDENFIDACDVRDSPDSMTMMGSF</sequence>
<evidence type="ECO:0000256" key="1">
    <source>
        <dbReference type="SAM" id="MobiDB-lite"/>
    </source>
</evidence>
<feature type="compositionally biased region" description="Polar residues" evidence="1">
    <location>
        <begin position="37"/>
        <end position="54"/>
    </location>
</feature>
<dbReference type="AlphaFoldDB" id="A0A2S7YKP0"/>
<feature type="compositionally biased region" description="Polar residues" evidence="1">
    <location>
        <begin position="265"/>
        <end position="275"/>
    </location>
</feature>
<name>A0A2S7YKP0_BEABA</name>
<dbReference type="OrthoDB" id="3903267at2759"/>
<gene>
    <name evidence="2" type="ORF">BB8028_0006g08290</name>
</gene>
<accession>A0A2S7YKP0</accession>
<comment type="caution">
    <text evidence="2">The sequence shown here is derived from an EMBL/GenBank/DDBJ whole genome shotgun (WGS) entry which is preliminary data.</text>
</comment>
<feature type="region of interest" description="Disordered" evidence="1">
    <location>
        <begin position="371"/>
        <end position="399"/>
    </location>
</feature>
<feature type="region of interest" description="Disordered" evidence="1">
    <location>
        <begin position="222"/>
        <end position="288"/>
    </location>
</feature>
<evidence type="ECO:0000313" key="3">
    <source>
        <dbReference type="Proteomes" id="UP000237441"/>
    </source>
</evidence>
<evidence type="ECO:0000313" key="2">
    <source>
        <dbReference type="EMBL" id="PQK16509.1"/>
    </source>
</evidence>
<feature type="compositionally biased region" description="Low complexity" evidence="1">
    <location>
        <begin position="62"/>
        <end position="77"/>
    </location>
</feature>
<feature type="compositionally biased region" description="Basic residues" evidence="1">
    <location>
        <begin position="225"/>
        <end position="239"/>
    </location>
</feature>
<proteinExistence type="predicted"/>
<dbReference type="Proteomes" id="UP000237441">
    <property type="component" value="Unassembled WGS sequence"/>
</dbReference>
<dbReference type="EMBL" id="JRHA01000006">
    <property type="protein sequence ID" value="PQK16509.1"/>
    <property type="molecule type" value="Genomic_DNA"/>
</dbReference>
<feature type="region of interest" description="Disordered" evidence="1">
    <location>
        <begin position="24"/>
        <end position="82"/>
    </location>
</feature>